<dbReference type="GO" id="GO:0005886">
    <property type="term" value="C:plasma membrane"/>
    <property type="evidence" value="ECO:0007669"/>
    <property type="project" value="InterPro"/>
</dbReference>
<evidence type="ECO:0000259" key="2">
    <source>
        <dbReference type="Pfam" id="PF10099"/>
    </source>
</evidence>
<dbReference type="PANTHER" id="PTHR37461">
    <property type="entry name" value="ANTI-SIGMA-K FACTOR RSKA"/>
    <property type="match status" value="1"/>
</dbReference>
<sequence length="270" mass="29894">MDIQAYIESGIIESYVLGIADAQEVAELEGLRRDHPEIAAAISECERWLYKTAGSQAIPAADNIRESIFSSLENEMTSSDSLPLQPSVLSPKRNKPVFRYLAAASLALLIVSAGANIYLYYQYKQVAKGYIALLTDQHKMLAENQVYQTRLSAMYRDIQQMSDSSVQKILMRGVPGKESNLITVYWNVKTKDVYLLANRLPKAPEGRQYQLWAIVNGKPVDAGMLTNDEGVIMQLKSVKDAQAFAVTLENAGGSATPTLDQMYVFGKINS</sequence>
<evidence type="ECO:0000313" key="3">
    <source>
        <dbReference type="EMBL" id="RAJ79365.1"/>
    </source>
</evidence>
<keyword evidence="4" id="KW-1185">Reference proteome</keyword>
<proteinExistence type="predicted"/>
<comment type="caution">
    <text evidence="3">The sequence shown here is derived from an EMBL/GenBank/DDBJ whole genome shotgun (WGS) entry which is preliminary data.</text>
</comment>
<dbReference type="EMBL" id="QLMA01000006">
    <property type="protein sequence ID" value="RAJ79365.1"/>
    <property type="molecule type" value="Genomic_DNA"/>
</dbReference>
<dbReference type="Pfam" id="PF10099">
    <property type="entry name" value="RskA_C"/>
    <property type="match status" value="1"/>
</dbReference>
<feature type="domain" description="Anti-sigma K factor RskA C-terminal" evidence="2">
    <location>
        <begin position="102"/>
        <end position="258"/>
    </location>
</feature>
<accession>A0A327VWM9</accession>
<dbReference type="RefSeq" id="WP_111593809.1">
    <property type="nucleotide sequence ID" value="NZ_QLMA01000006.1"/>
</dbReference>
<dbReference type="Proteomes" id="UP000249819">
    <property type="component" value="Unassembled WGS sequence"/>
</dbReference>
<dbReference type="OrthoDB" id="1420916at2"/>
<dbReference type="PANTHER" id="PTHR37461:SF1">
    <property type="entry name" value="ANTI-SIGMA-K FACTOR RSKA"/>
    <property type="match status" value="1"/>
</dbReference>
<organism evidence="3 4">
    <name type="scientific">Chitinophaga dinghuensis</name>
    <dbReference type="NCBI Taxonomy" id="1539050"/>
    <lineage>
        <taxon>Bacteria</taxon>
        <taxon>Pseudomonadati</taxon>
        <taxon>Bacteroidota</taxon>
        <taxon>Chitinophagia</taxon>
        <taxon>Chitinophagales</taxon>
        <taxon>Chitinophagaceae</taxon>
        <taxon>Chitinophaga</taxon>
    </lineage>
</organism>
<keyword evidence="1" id="KW-0812">Transmembrane</keyword>
<name>A0A327VWM9_9BACT</name>
<evidence type="ECO:0000313" key="4">
    <source>
        <dbReference type="Proteomes" id="UP000249819"/>
    </source>
</evidence>
<reference evidence="3 4" key="1">
    <citation type="submission" date="2018-06" db="EMBL/GenBank/DDBJ databases">
        <title>Genomic Encyclopedia of Archaeal and Bacterial Type Strains, Phase II (KMG-II): from individual species to whole genera.</title>
        <authorList>
            <person name="Goeker M."/>
        </authorList>
    </citation>
    <scope>NUCLEOTIDE SEQUENCE [LARGE SCALE GENOMIC DNA]</scope>
    <source>
        <strain evidence="3 4">DSM 29821</strain>
    </source>
</reference>
<dbReference type="InterPro" id="IPR018764">
    <property type="entry name" value="RskA_C"/>
</dbReference>
<dbReference type="AlphaFoldDB" id="A0A327VWM9"/>
<keyword evidence="1" id="KW-0472">Membrane</keyword>
<dbReference type="GO" id="GO:0016989">
    <property type="term" value="F:sigma factor antagonist activity"/>
    <property type="evidence" value="ECO:0007669"/>
    <property type="project" value="TreeGrafter"/>
</dbReference>
<gene>
    <name evidence="3" type="ORF">CLV59_106430</name>
</gene>
<dbReference type="InterPro" id="IPR051474">
    <property type="entry name" value="Anti-sigma-K/W_factor"/>
</dbReference>
<protein>
    <submittedName>
        <fullName evidence="3">Anti-sigma-K factor rskA</fullName>
    </submittedName>
</protein>
<dbReference type="GO" id="GO:0006417">
    <property type="term" value="P:regulation of translation"/>
    <property type="evidence" value="ECO:0007669"/>
    <property type="project" value="TreeGrafter"/>
</dbReference>
<keyword evidence="1" id="KW-1133">Transmembrane helix</keyword>
<feature type="transmembrane region" description="Helical" evidence="1">
    <location>
        <begin position="100"/>
        <end position="121"/>
    </location>
</feature>
<evidence type="ECO:0000256" key="1">
    <source>
        <dbReference type="SAM" id="Phobius"/>
    </source>
</evidence>